<keyword evidence="1" id="KW-0732">Signal</keyword>
<protein>
    <submittedName>
        <fullName evidence="2">Gliding motility-associated C-terminal domain-containing protein</fullName>
    </submittedName>
</protein>
<name>A0A9D1GFS6_9BACT</name>
<feature type="chain" id="PRO_5038953110" evidence="1">
    <location>
        <begin position="19"/>
        <end position="421"/>
    </location>
</feature>
<evidence type="ECO:0000313" key="3">
    <source>
        <dbReference type="Proteomes" id="UP000886722"/>
    </source>
</evidence>
<reference evidence="2" key="2">
    <citation type="journal article" date="2021" name="PeerJ">
        <title>Extensive microbial diversity within the chicken gut microbiome revealed by metagenomics and culture.</title>
        <authorList>
            <person name="Gilroy R."/>
            <person name="Ravi A."/>
            <person name="Getino M."/>
            <person name="Pursley I."/>
            <person name="Horton D.L."/>
            <person name="Alikhan N.F."/>
            <person name="Baker D."/>
            <person name="Gharbi K."/>
            <person name="Hall N."/>
            <person name="Watson M."/>
            <person name="Adriaenssens E.M."/>
            <person name="Foster-Nyarko E."/>
            <person name="Jarju S."/>
            <person name="Secka A."/>
            <person name="Antonio M."/>
            <person name="Oren A."/>
            <person name="Chaudhuri R.R."/>
            <person name="La Ragione R."/>
            <person name="Hildebrand F."/>
            <person name="Pallen M.J."/>
        </authorList>
    </citation>
    <scope>NUCLEOTIDE SEQUENCE</scope>
    <source>
        <strain evidence="2">21143</strain>
    </source>
</reference>
<gene>
    <name evidence="2" type="ORF">IAD06_08020</name>
</gene>
<dbReference type="InterPro" id="IPR026341">
    <property type="entry name" value="T9SS_type_B"/>
</dbReference>
<organism evidence="2 3">
    <name type="scientific">Candidatus Caccoplasma intestinavium</name>
    <dbReference type="NCBI Taxonomy" id="2840716"/>
    <lineage>
        <taxon>Bacteria</taxon>
        <taxon>Pseudomonadati</taxon>
        <taxon>Bacteroidota</taxon>
        <taxon>Bacteroidia</taxon>
        <taxon>Bacteroidales</taxon>
        <taxon>Bacteroidaceae</taxon>
        <taxon>Bacteroidaceae incertae sedis</taxon>
        <taxon>Candidatus Caccoplasma</taxon>
    </lineage>
</organism>
<sequence length="421" mass="46947">MKKLLFLIVFVFPVFVFAQVSVDAGCFRHVDSSTGLSAVYVIGNENTVTMHYTSSSTDEIYWYRFGAEGLSSRVEMMGTQSGNVSVLVSSYKDCGYMVKQNSDSLCFWISSYRSVGSCEAGEEQENICEKVLLSGEGFAIPYYTTQGQRKYLSRWVSYETSKWDDAAGTILDNVSVVSEAEVLSDTEMEVPTPYGTTQFTVVDSIPLAWGGSISRTITGDYVSPAILMRAVAEQTLRGAANEAAEQPSGGFGGSAPVDMSFTAYVNGDNYYAWEFSATQDFSTVDAIYAERQLAYSFKNEGTTYVRLHAYNDYCERDTVFEISVGESKLEAPNVFSPYGSPGVNDEWKVAYKSIVEFKCWIFNRWGEQIYHYQDPSGGWDGRYHGKLVPPGVYYYVIEARGADGQKYKLKGHINILRSKNK</sequence>
<dbReference type="Pfam" id="PF13585">
    <property type="entry name" value="CHU_C"/>
    <property type="match status" value="1"/>
</dbReference>
<proteinExistence type="predicted"/>
<dbReference type="AlphaFoldDB" id="A0A9D1GFS6"/>
<reference evidence="2" key="1">
    <citation type="submission" date="2020-10" db="EMBL/GenBank/DDBJ databases">
        <authorList>
            <person name="Gilroy R."/>
        </authorList>
    </citation>
    <scope>NUCLEOTIDE SEQUENCE</scope>
    <source>
        <strain evidence="2">21143</strain>
    </source>
</reference>
<dbReference type="Proteomes" id="UP000886722">
    <property type="component" value="Unassembled WGS sequence"/>
</dbReference>
<evidence type="ECO:0000313" key="2">
    <source>
        <dbReference type="EMBL" id="HIT39961.1"/>
    </source>
</evidence>
<comment type="caution">
    <text evidence="2">The sequence shown here is derived from an EMBL/GenBank/DDBJ whole genome shotgun (WGS) entry which is preliminary data.</text>
</comment>
<feature type="signal peptide" evidence="1">
    <location>
        <begin position="1"/>
        <end position="18"/>
    </location>
</feature>
<evidence type="ECO:0000256" key="1">
    <source>
        <dbReference type="SAM" id="SignalP"/>
    </source>
</evidence>
<dbReference type="NCBIfam" id="TIGR04131">
    <property type="entry name" value="Bac_Flav_CTERM"/>
    <property type="match status" value="1"/>
</dbReference>
<dbReference type="EMBL" id="DVKT01000061">
    <property type="protein sequence ID" value="HIT39961.1"/>
    <property type="molecule type" value="Genomic_DNA"/>
</dbReference>
<accession>A0A9D1GFS6</accession>